<evidence type="ECO:0000256" key="3">
    <source>
        <dbReference type="RuleBase" id="RU000524"/>
    </source>
</evidence>
<dbReference type="PROSITE" id="PS50935">
    <property type="entry name" value="SSB"/>
    <property type="match status" value="1"/>
</dbReference>
<evidence type="ECO:0000313" key="6">
    <source>
        <dbReference type="Proteomes" id="UP000318380"/>
    </source>
</evidence>
<dbReference type="OrthoDB" id="4427276at2"/>
<accession>A0A561BV19</accession>
<proteinExistence type="predicted"/>
<feature type="compositionally biased region" description="Polar residues" evidence="4">
    <location>
        <begin position="112"/>
        <end position="121"/>
    </location>
</feature>
<dbReference type="InterPro" id="IPR012340">
    <property type="entry name" value="NA-bd_OB-fold"/>
</dbReference>
<keyword evidence="1 2" id="KW-0238">DNA-binding</keyword>
<dbReference type="CDD" id="cd04496">
    <property type="entry name" value="SSB_OBF"/>
    <property type="match status" value="1"/>
</dbReference>
<evidence type="ECO:0000256" key="1">
    <source>
        <dbReference type="ARBA" id="ARBA00023125"/>
    </source>
</evidence>
<gene>
    <name evidence="5" type="ORF">FB561_3827</name>
</gene>
<feature type="compositionally biased region" description="Basic and acidic residues" evidence="4">
    <location>
        <begin position="133"/>
        <end position="148"/>
    </location>
</feature>
<evidence type="ECO:0000256" key="4">
    <source>
        <dbReference type="SAM" id="MobiDB-lite"/>
    </source>
</evidence>
<feature type="region of interest" description="Disordered" evidence="4">
    <location>
        <begin position="112"/>
        <end position="161"/>
    </location>
</feature>
<dbReference type="RefSeq" id="WP_145808453.1">
    <property type="nucleotide sequence ID" value="NZ_VIVK01000001.1"/>
</dbReference>
<dbReference type="Pfam" id="PF00436">
    <property type="entry name" value="SSB"/>
    <property type="match status" value="1"/>
</dbReference>
<evidence type="ECO:0000256" key="2">
    <source>
        <dbReference type="PROSITE-ProRule" id="PRU00252"/>
    </source>
</evidence>
<protein>
    <recommendedName>
        <fullName evidence="3">Single-stranded DNA-binding protein</fullName>
    </recommendedName>
</protein>
<dbReference type="AlphaFoldDB" id="A0A561BV19"/>
<keyword evidence="6" id="KW-1185">Reference proteome</keyword>
<dbReference type="Gene3D" id="2.40.50.140">
    <property type="entry name" value="Nucleic acid-binding proteins"/>
    <property type="match status" value="1"/>
</dbReference>
<reference evidence="5 6" key="1">
    <citation type="submission" date="2019-06" db="EMBL/GenBank/DDBJ databases">
        <title>Sequencing the genomes of 1000 actinobacteria strains.</title>
        <authorList>
            <person name="Klenk H.-P."/>
        </authorList>
    </citation>
    <scope>NUCLEOTIDE SEQUENCE [LARGE SCALE GENOMIC DNA]</scope>
    <source>
        <strain evidence="5 6">DSM 24683</strain>
    </source>
</reference>
<dbReference type="SUPFAM" id="SSF50249">
    <property type="entry name" value="Nucleic acid-binding proteins"/>
    <property type="match status" value="1"/>
</dbReference>
<dbReference type="EMBL" id="VIVK01000001">
    <property type="protein sequence ID" value="TWD82687.1"/>
    <property type="molecule type" value="Genomic_DNA"/>
</dbReference>
<dbReference type="InterPro" id="IPR011344">
    <property type="entry name" value="ssDNA-bd"/>
</dbReference>
<organism evidence="5 6">
    <name type="scientific">Kribbella amoyensis</name>
    <dbReference type="NCBI Taxonomy" id="996641"/>
    <lineage>
        <taxon>Bacteria</taxon>
        <taxon>Bacillati</taxon>
        <taxon>Actinomycetota</taxon>
        <taxon>Actinomycetes</taxon>
        <taxon>Propionibacteriales</taxon>
        <taxon>Kribbellaceae</taxon>
        <taxon>Kribbella</taxon>
    </lineage>
</organism>
<evidence type="ECO:0000313" key="5">
    <source>
        <dbReference type="EMBL" id="TWD82687.1"/>
    </source>
</evidence>
<dbReference type="InterPro" id="IPR000424">
    <property type="entry name" value="Primosome_PriB/ssb"/>
</dbReference>
<dbReference type="GO" id="GO:0003697">
    <property type="term" value="F:single-stranded DNA binding"/>
    <property type="evidence" value="ECO:0007669"/>
    <property type="project" value="InterPro"/>
</dbReference>
<dbReference type="NCBIfam" id="TIGR00621">
    <property type="entry name" value="ssb"/>
    <property type="match status" value="1"/>
</dbReference>
<sequence>MSVGESYLTVQGNVGGEVQFKDVNDTIALASFRLASTPRQFDRGKGSWIDRPTTWFTVECWRTLAKNVAVSVERGHPVIVTGRLKTTEWTEEGETRSRTVLEAFSVGHDLSRGTTAFTKNPPQAIGGTGNLDEQMRDLTTRAESPTDKPEEEEYAPSRQAA</sequence>
<dbReference type="Proteomes" id="UP000318380">
    <property type="component" value="Unassembled WGS sequence"/>
</dbReference>
<comment type="caution">
    <text evidence="5">The sequence shown here is derived from an EMBL/GenBank/DDBJ whole genome shotgun (WGS) entry which is preliminary data.</text>
</comment>
<name>A0A561BV19_9ACTN</name>
<dbReference type="GO" id="GO:0006260">
    <property type="term" value="P:DNA replication"/>
    <property type="evidence" value="ECO:0007669"/>
    <property type="project" value="InterPro"/>
</dbReference>